<dbReference type="EMBL" id="JANAWD010000493">
    <property type="protein sequence ID" value="KAJ3478670.1"/>
    <property type="molecule type" value="Genomic_DNA"/>
</dbReference>
<feature type="region of interest" description="Disordered" evidence="1">
    <location>
        <begin position="149"/>
        <end position="179"/>
    </location>
</feature>
<dbReference type="Gene3D" id="2.60.40.420">
    <property type="entry name" value="Cupredoxins - blue copper proteins"/>
    <property type="match status" value="1"/>
</dbReference>
<evidence type="ECO:0000256" key="1">
    <source>
        <dbReference type="SAM" id="MobiDB-lite"/>
    </source>
</evidence>
<proteinExistence type="predicted"/>
<evidence type="ECO:0000313" key="3">
    <source>
        <dbReference type="EMBL" id="KAJ3478670.1"/>
    </source>
</evidence>
<dbReference type="PANTHER" id="PTHR34883:SF15">
    <property type="entry name" value="EXTRACELLULAR SERINE-RICH PROTEIN"/>
    <property type="match status" value="1"/>
</dbReference>
<sequence>MRFATLLAALLPVGAALAQTNHVVKVGENAGLTFTPTEITAAAGDSVSFQFLSKNHTVTQSTFASPCANLTQADGTVVDSGFQPVAANATSFMQWTFTINNASAPLWFYCRQANHCKAGMVFAINPTAEKSFAAFQAAAMGTTASAGTSASGSAASASTRPTASVSDAGTPSPSASTTTNGAGSINVGAGALLAGLGLVAGLVL</sequence>
<reference evidence="3" key="1">
    <citation type="submission" date="2022-07" db="EMBL/GenBank/DDBJ databases">
        <title>Genome Sequence of Physisporinus lineatus.</title>
        <authorList>
            <person name="Buettner E."/>
        </authorList>
    </citation>
    <scope>NUCLEOTIDE SEQUENCE</scope>
    <source>
        <strain evidence="3">VT162</strain>
    </source>
</reference>
<keyword evidence="2" id="KW-0732">Signal</keyword>
<dbReference type="SUPFAM" id="SSF49503">
    <property type="entry name" value="Cupredoxins"/>
    <property type="match status" value="1"/>
</dbReference>
<dbReference type="PANTHER" id="PTHR34883">
    <property type="entry name" value="SERINE-RICH PROTEIN, PUTATIVE-RELATED-RELATED"/>
    <property type="match status" value="1"/>
</dbReference>
<evidence type="ECO:0000313" key="4">
    <source>
        <dbReference type="Proteomes" id="UP001212997"/>
    </source>
</evidence>
<name>A0AAD5UVE9_9APHY</name>
<dbReference type="AlphaFoldDB" id="A0AAD5UVE9"/>
<dbReference type="InterPro" id="IPR008972">
    <property type="entry name" value="Cupredoxin"/>
</dbReference>
<comment type="caution">
    <text evidence="3">The sequence shown here is derived from an EMBL/GenBank/DDBJ whole genome shotgun (WGS) entry which is preliminary data.</text>
</comment>
<feature type="signal peptide" evidence="2">
    <location>
        <begin position="1"/>
        <end position="18"/>
    </location>
</feature>
<gene>
    <name evidence="3" type="ORF">NLI96_g9600</name>
</gene>
<evidence type="ECO:0000256" key="2">
    <source>
        <dbReference type="SAM" id="SignalP"/>
    </source>
</evidence>
<organism evidence="3 4">
    <name type="scientific">Meripilus lineatus</name>
    <dbReference type="NCBI Taxonomy" id="2056292"/>
    <lineage>
        <taxon>Eukaryota</taxon>
        <taxon>Fungi</taxon>
        <taxon>Dikarya</taxon>
        <taxon>Basidiomycota</taxon>
        <taxon>Agaricomycotina</taxon>
        <taxon>Agaricomycetes</taxon>
        <taxon>Polyporales</taxon>
        <taxon>Meripilaceae</taxon>
        <taxon>Meripilus</taxon>
    </lineage>
</organism>
<dbReference type="CDD" id="cd00920">
    <property type="entry name" value="Cupredoxin"/>
    <property type="match status" value="1"/>
</dbReference>
<feature type="chain" id="PRO_5042225890" description="Phytocyanin domain-containing protein" evidence="2">
    <location>
        <begin position="19"/>
        <end position="204"/>
    </location>
</feature>
<dbReference type="Proteomes" id="UP001212997">
    <property type="component" value="Unassembled WGS sequence"/>
</dbReference>
<dbReference type="InterPro" id="IPR052953">
    <property type="entry name" value="Ser-rich/MCO-related"/>
</dbReference>
<accession>A0AAD5UVE9</accession>
<keyword evidence="4" id="KW-1185">Reference proteome</keyword>
<evidence type="ECO:0008006" key="5">
    <source>
        <dbReference type="Google" id="ProtNLM"/>
    </source>
</evidence>
<protein>
    <recommendedName>
        <fullName evidence="5">Phytocyanin domain-containing protein</fullName>
    </recommendedName>
</protein>